<name>A0A6C0RHE9_9BACT</name>
<feature type="chain" id="PRO_5025600421" evidence="1">
    <location>
        <begin position="27"/>
        <end position="246"/>
    </location>
</feature>
<evidence type="ECO:0000256" key="1">
    <source>
        <dbReference type="SAM" id="SignalP"/>
    </source>
</evidence>
<dbReference type="InterPro" id="IPR032676">
    <property type="entry name" value="YkuD_2"/>
</dbReference>
<accession>A0A6C0RHE9</accession>
<evidence type="ECO:0000313" key="3">
    <source>
        <dbReference type="Proteomes" id="UP000474630"/>
    </source>
</evidence>
<keyword evidence="1" id="KW-0732">Signal</keyword>
<evidence type="ECO:0000313" key="2">
    <source>
        <dbReference type="EMBL" id="QIA09467.1"/>
    </source>
</evidence>
<dbReference type="PANTHER" id="PTHR38477">
    <property type="entry name" value="HYPOTHETICAL EXPORTED PROTEIN"/>
    <property type="match status" value="1"/>
</dbReference>
<dbReference type="EMBL" id="CP048409">
    <property type="protein sequence ID" value="QIA09467.1"/>
    <property type="molecule type" value="Genomic_DNA"/>
</dbReference>
<dbReference type="RefSeq" id="WP_163348438.1">
    <property type="nucleotide sequence ID" value="NZ_CP048409.1"/>
</dbReference>
<feature type="signal peptide" evidence="1">
    <location>
        <begin position="1"/>
        <end position="26"/>
    </location>
</feature>
<organism evidence="2 3">
    <name type="scientific">Draconibacterium halophilum</name>
    <dbReference type="NCBI Taxonomy" id="2706887"/>
    <lineage>
        <taxon>Bacteria</taxon>
        <taxon>Pseudomonadati</taxon>
        <taxon>Bacteroidota</taxon>
        <taxon>Bacteroidia</taxon>
        <taxon>Marinilabiliales</taxon>
        <taxon>Prolixibacteraceae</taxon>
        <taxon>Draconibacterium</taxon>
    </lineage>
</organism>
<sequence length="246" mass="27273">MNKKLQALFMFYSLLFMGMNINNANAIPESLEHNSNRLTTTEVIFNELQKSEISLPSVEAFSAAIKGFSNLKKGSEKITKNILSIVDFSLPSTKKRFWVIDLETKKVLFNDYVAHGRNSGNNIAKKFSNVPSSYSSSLGFYITAETYQGKHGLSMRLDGIDKGFNDNARARAIVVHGADYVSHDFIKKHGRLGRSLGCPSLPMDVNKKVIDTINGGSVFFIYSKDANFLTRSEILNPTTAMPATKG</sequence>
<protein>
    <submittedName>
        <fullName evidence="2">Murein L,D-transpeptidase catalytic domain family protein</fullName>
    </submittedName>
</protein>
<dbReference type="PANTHER" id="PTHR38477:SF1">
    <property type="entry name" value="MUREIN L,D-TRANSPEPTIDASE CATALYTIC DOMAIN FAMILY PROTEIN"/>
    <property type="match status" value="1"/>
</dbReference>
<dbReference type="AlphaFoldDB" id="A0A6C0RHE9"/>
<keyword evidence="3" id="KW-1185">Reference proteome</keyword>
<reference evidence="2 3" key="1">
    <citation type="submission" date="2020-02" db="EMBL/GenBank/DDBJ databases">
        <title>Genome sequencing for Draconibacterium sp. strain M1.</title>
        <authorList>
            <person name="Park S.-J."/>
        </authorList>
    </citation>
    <scope>NUCLEOTIDE SEQUENCE [LARGE SCALE GENOMIC DNA]</scope>
    <source>
        <strain evidence="2 3">M1</strain>
    </source>
</reference>
<dbReference type="Pfam" id="PF13645">
    <property type="entry name" value="YkuD_2"/>
    <property type="match status" value="1"/>
</dbReference>
<dbReference type="KEGG" id="drc:G0Q07_17925"/>
<proteinExistence type="predicted"/>
<gene>
    <name evidence="2" type="ORF">G0Q07_17925</name>
</gene>
<dbReference type="Proteomes" id="UP000474630">
    <property type="component" value="Chromosome"/>
</dbReference>